<dbReference type="Proteomes" id="UP000031928">
    <property type="component" value="Chromosome"/>
</dbReference>
<keyword evidence="4" id="KW-1185">Reference proteome</keyword>
<dbReference type="GO" id="GO:0016757">
    <property type="term" value="F:glycosyltransferase activity"/>
    <property type="evidence" value="ECO:0007669"/>
    <property type="project" value="InterPro"/>
</dbReference>
<reference evidence="3 4" key="1">
    <citation type="submission" date="2014-05" db="EMBL/GenBank/DDBJ databases">
        <title>Complete genome sequence of Corynebacterium marinum DSM 44953.</title>
        <authorList>
            <person name="Schaffert L."/>
            <person name="Albersmeier A."/>
            <person name="Kalinowski J."/>
            <person name="Ruckert C."/>
        </authorList>
    </citation>
    <scope>NUCLEOTIDE SEQUENCE [LARGE SCALE GENOMIC DNA]</scope>
    <source>
        <strain evidence="3 4">DSM 44953</strain>
    </source>
</reference>
<evidence type="ECO:0000256" key="1">
    <source>
        <dbReference type="ARBA" id="ARBA00022679"/>
    </source>
</evidence>
<protein>
    <recommendedName>
        <fullName evidence="2">Glycosyl transferase family 1 domain-containing protein</fullName>
    </recommendedName>
</protein>
<dbReference type="Gene3D" id="3.40.50.2000">
    <property type="entry name" value="Glycogen Phosphorylase B"/>
    <property type="match status" value="2"/>
</dbReference>
<dbReference type="AlphaFoldDB" id="A0A0B6THI4"/>
<dbReference type="PANTHER" id="PTHR12526">
    <property type="entry name" value="GLYCOSYLTRANSFERASE"/>
    <property type="match status" value="1"/>
</dbReference>
<dbReference type="KEGG" id="cmq:B840_08995"/>
<dbReference type="HOGENOM" id="CLU_009583_33_2_11"/>
<sequence>MRTLELIEQSTDKNVQHYICVSSGRKGTLDDRYLNAGASVEYLKLKSILFPFKFYVFLKNNSLDVVHSNLMYVSGLVLLIAKLARIPVRISQFQSDGVPDHRLSIIQKAKRLLLKELIGFSSTKIVGLTPENLIVAWTSKWKSDPRCEVVPNGVDSENIEITSPTPFGRYKDTTVIIHVGRGDLPTKNRAKAISVFSTYFRNYNDNSILVFVGRDGKDASQARANRSKLDLQIEELGISKNVLFLGERSDVRNLLLASDVFLFTSTLEGLPGVVLEALASGLPILSTDLPGVKFLKEYFPEIRLIDSTRPDDEWCKILQKFDRKLEKRDRLEAVQKFRESPFELSKAVERYLDLWRK</sequence>
<dbReference type="STRING" id="1224162.B840_08995"/>
<evidence type="ECO:0000313" key="3">
    <source>
        <dbReference type="EMBL" id="AJK69392.1"/>
    </source>
</evidence>
<dbReference type="EMBL" id="CP007790">
    <property type="protein sequence ID" value="AJK69392.1"/>
    <property type="molecule type" value="Genomic_DNA"/>
</dbReference>
<organism evidence="3 4">
    <name type="scientific">Corynebacterium marinum DSM 44953</name>
    <dbReference type="NCBI Taxonomy" id="1224162"/>
    <lineage>
        <taxon>Bacteria</taxon>
        <taxon>Bacillati</taxon>
        <taxon>Actinomycetota</taxon>
        <taxon>Actinomycetes</taxon>
        <taxon>Mycobacteriales</taxon>
        <taxon>Corynebacteriaceae</taxon>
        <taxon>Corynebacterium</taxon>
    </lineage>
</organism>
<accession>A0A0B6THI4</accession>
<evidence type="ECO:0000313" key="4">
    <source>
        <dbReference type="Proteomes" id="UP000031928"/>
    </source>
</evidence>
<gene>
    <name evidence="3" type="ORF">B840_08995</name>
</gene>
<dbReference type="Pfam" id="PF00534">
    <property type="entry name" value="Glycos_transf_1"/>
    <property type="match status" value="1"/>
</dbReference>
<evidence type="ECO:0000259" key="2">
    <source>
        <dbReference type="Pfam" id="PF00534"/>
    </source>
</evidence>
<proteinExistence type="predicted"/>
<keyword evidence="1" id="KW-0808">Transferase</keyword>
<dbReference type="InterPro" id="IPR001296">
    <property type="entry name" value="Glyco_trans_1"/>
</dbReference>
<dbReference type="PANTHER" id="PTHR12526:SF638">
    <property type="entry name" value="SPORE COAT PROTEIN SA"/>
    <property type="match status" value="1"/>
</dbReference>
<name>A0A0B6THI4_9CORY</name>
<feature type="domain" description="Glycosyl transferase family 1" evidence="2">
    <location>
        <begin position="168"/>
        <end position="293"/>
    </location>
</feature>
<dbReference type="SUPFAM" id="SSF53756">
    <property type="entry name" value="UDP-Glycosyltransferase/glycogen phosphorylase"/>
    <property type="match status" value="1"/>
</dbReference>